<dbReference type="AlphaFoldDB" id="A0AB38P0T5"/>
<dbReference type="KEGG" id="ecan:CWI88_11040"/>
<feature type="transmembrane region" description="Helical" evidence="1">
    <location>
        <begin position="50"/>
        <end position="72"/>
    </location>
</feature>
<keyword evidence="1" id="KW-0472">Membrane</keyword>
<comment type="caution">
    <text evidence="2">The sequence shown here is derived from an EMBL/GenBank/DDBJ whole genome shotgun (WGS) entry which is preliminary data.</text>
</comment>
<dbReference type="EMBL" id="QGAL01000006">
    <property type="protein sequence ID" value="TKK16405.1"/>
    <property type="molecule type" value="Genomic_DNA"/>
</dbReference>
<name>A0AB38P0T5_9ENTR</name>
<evidence type="ECO:0000313" key="3">
    <source>
        <dbReference type="Proteomes" id="UP000306327"/>
    </source>
</evidence>
<gene>
    <name evidence="2" type="ORF">EcCFBP13530_18485</name>
</gene>
<keyword evidence="1" id="KW-0812">Transmembrane</keyword>
<proteinExistence type="predicted"/>
<organism evidence="2 3">
    <name type="scientific">Enterobacter cancerogenus</name>
    <dbReference type="NCBI Taxonomy" id="69218"/>
    <lineage>
        <taxon>Bacteria</taxon>
        <taxon>Pseudomonadati</taxon>
        <taxon>Pseudomonadota</taxon>
        <taxon>Gammaproteobacteria</taxon>
        <taxon>Enterobacterales</taxon>
        <taxon>Enterobacteriaceae</taxon>
        <taxon>Enterobacter</taxon>
        <taxon>Enterobacter cloacae complex</taxon>
    </lineage>
</organism>
<evidence type="ECO:0000256" key="1">
    <source>
        <dbReference type="SAM" id="Phobius"/>
    </source>
</evidence>
<feature type="transmembrane region" description="Helical" evidence="1">
    <location>
        <begin position="12"/>
        <end position="29"/>
    </location>
</feature>
<keyword evidence="1" id="KW-1133">Transmembrane helix</keyword>
<sequence>MLFNEYNKHGLLFFYLFKLNISLLVLSVRDKEWSWFLEIIKGTVILQMQLFLVLLISSFSILLFLYITYLSITNL</sequence>
<dbReference type="Proteomes" id="UP000306327">
    <property type="component" value="Unassembled WGS sequence"/>
</dbReference>
<evidence type="ECO:0000313" key="2">
    <source>
        <dbReference type="EMBL" id="TKK16405.1"/>
    </source>
</evidence>
<reference evidence="2 3" key="1">
    <citation type="journal article" date="2019" name="Sci. Rep.">
        <title>Differences in resource use lead to coexistence of seed-transmitted microbial populations.</title>
        <authorList>
            <person name="Torres-Cortes G."/>
            <person name="Garcia B.J."/>
            <person name="Compant S."/>
            <person name="Rezki S."/>
            <person name="Jones P."/>
            <person name="Preveaux A."/>
            <person name="Briand M."/>
            <person name="Roulet A."/>
            <person name="Bouchez O."/>
            <person name="Jacobson D."/>
            <person name="Barret M."/>
        </authorList>
    </citation>
    <scope>NUCLEOTIDE SEQUENCE [LARGE SCALE GENOMIC DNA]</scope>
    <source>
        <strain evidence="2 3">CFBP13530</strain>
    </source>
</reference>
<accession>A0AB38P0T5</accession>
<protein>
    <submittedName>
        <fullName evidence="2">Uncharacterized protein</fullName>
    </submittedName>
</protein>